<dbReference type="EMBL" id="MU032347">
    <property type="protein sequence ID" value="KAF3765733.1"/>
    <property type="molecule type" value="Genomic_DNA"/>
</dbReference>
<feature type="transmembrane region" description="Helical" evidence="1">
    <location>
        <begin position="406"/>
        <end position="431"/>
    </location>
</feature>
<dbReference type="Proteomes" id="UP000803844">
    <property type="component" value="Unassembled WGS sequence"/>
</dbReference>
<gene>
    <name evidence="2" type="ORF">M406DRAFT_68152</name>
</gene>
<feature type="transmembrane region" description="Helical" evidence="1">
    <location>
        <begin position="21"/>
        <end position="44"/>
    </location>
</feature>
<evidence type="ECO:0008006" key="4">
    <source>
        <dbReference type="Google" id="ProtNLM"/>
    </source>
</evidence>
<keyword evidence="1" id="KW-0472">Membrane</keyword>
<keyword evidence="1" id="KW-1133">Transmembrane helix</keyword>
<sequence length="500" mass="54878">MSESFFSYTVSRKYPYRWFTPVAIALLVIVTAVISFVNVITTGYELVAISSNTPNDTVRNPHLYGDRKWPSWMTSKAQATCADATIPLNSDAFTNNSAFPYTLQKVSRANRAGTTVTLGSLVYHEQPLMDCDVNSINIQVLGRYTQNARQSAVSKAGVLIQAYATCSIDTDTSPTDSMSGPTYFDLVASYNLIDPTVPRFLARNNTAQPSLYWGESLLQMYWMVFARNYLLAADGIVENDLYNAVITLTRSANTTIGTAAEVESRDFFDVSCFVENGNYCNHSSLPVLMQSDGGTGTPYPSIWSSVDILGKAMWFSVLTDLGRNQTAVPNMLVDPSLLANLTSNYTAELEAWPTHRDGMRVTTDPNLAQDSFDPNATPLPDLNATQSTFSINYLCQVPRIKSGGTLFFTVLVADFAFLHTAWTVLVLLVGFTIQRKDPTRNFCEGCQEALHTAVPPHSQQDAFTGKVETRTAAQESGDSLSNDYKGYASITQTEALSPVA</sequence>
<reference evidence="2" key="1">
    <citation type="journal article" date="2020" name="Phytopathology">
        <title>Genome sequence of the chestnut blight fungus Cryphonectria parasitica EP155: A fundamental resource for an archetypical invasive plant pathogen.</title>
        <authorList>
            <person name="Crouch J.A."/>
            <person name="Dawe A."/>
            <person name="Aerts A."/>
            <person name="Barry K."/>
            <person name="Churchill A.C.L."/>
            <person name="Grimwood J."/>
            <person name="Hillman B."/>
            <person name="Milgroom M.G."/>
            <person name="Pangilinan J."/>
            <person name="Smith M."/>
            <person name="Salamov A."/>
            <person name="Schmutz J."/>
            <person name="Yadav J."/>
            <person name="Grigoriev I.V."/>
            <person name="Nuss D."/>
        </authorList>
    </citation>
    <scope>NUCLEOTIDE SEQUENCE</scope>
    <source>
        <strain evidence="2">EP155</strain>
    </source>
</reference>
<evidence type="ECO:0000313" key="2">
    <source>
        <dbReference type="EMBL" id="KAF3765733.1"/>
    </source>
</evidence>
<evidence type="ECO:0000256" key="1">
    <source>
        <dbReference type="SAM" id="Phobius"/>
    </source>
</evidence>
<dbReference type="OrthoDB" id="3220769at2759"/>
<dbReference type="RefSeq" id="XP_040776694.1">
    <property type="nucleotide sequence ID" value="XM_040925148.1"/>
</dbReference>
<protein>
    <recommendedName>
        <fullName evidence="4">Transmembrane protein</fullName>
    </recommendedName>
</protein>
<keyword evidence="1" id="KW-0812">Transmembrane</keyword>
<accession>A0A9P4Y307</accession>
<name>A0A9P4Y307_CRYP1</name>
<organism evidence="2 3">
    <name type="scientific">Cryphonectria parasitica (strain ATCC 38755 / EP155)</name>
    <dbReference type="NCBI Taxonomy" id="660469"/>
    <lineage>
        <taxon>Eukaryota</taxon>
        <taxon>Fungi</taxon>
        <taxon>Dikarya</taxon>
        <taxon>Ascomycota</taxon>
        <taxon>Pezizomycotina</taxon>
        <taxon>Sordariomycetes</taxon>
        <taxon>Sordariomycetidae</taxon>
        <taxon>Diaporthales</taxon>
        <taxon>Cryphonectriaceae</taxon>
        <taxon>Cryphonectria-Endothia species complex</taxon>
        <taxon>Cryphonectria</taxon>
    </lineage>
</organism>
<dbReference type="GeneID" id="63842277"/>
<dbReference type="AlphaFoldDB" id="A0A9P4Y307"/>
<proteinExistence type="predicted"/>
<evidence type="ECO:0000313" key="3">
    <source>
        <dbReference type="Proteomes" id="UP000803844"/>
    </source>
</evidence>
<comment type="caution">
    <text evidence="2">The sequence shown here is derived from an EMBL/GenBank/DDBJ whole genome shotgun (WGS) entry which is preliminary data.</text>
</comment>
<keyword evidence="3" id="KW-1185">Reference proteome</keyword>